<feature type="signal peptide" evidence="1">
    <location>
        <begin position="1"/>
        <end position="17"/>
    </location>
</feature>
<evidence type="ECO:0000313" key="2">
    <source>
        <dbReference type="EMBL" id="KNC66439.1"/>
    </source>
</evidence>
<dbReference type="EMBL" id="LFZX01000149">
    <property type="protein sequence ID" value="KNC66439.1"/>
    <property type="molecule type" value="Genomic_DNA"/>
</dbReference>
<proteinExistence type="predicted"/>
<dbReference type="OrthoDB" id="6292180at2"/>
<comment type="caution">
    <text evidence="2">The sequence shown here is derived from an EMBL/GenBank/DDBJ whole genome shotgun (WGS) entry which is preliminary data.</text>
</comment>
<sequence>MKKWFYLFLLLPCFAYADWHSGKVEMIAIGYDGKTISIGMEGSTKTECTCYPTWPNRFCLNRNRVSFNEEFSLLLSAKAQGRSVSLQIDETTCMVNAMYEN</sequence>
<reference evidence="3" key="1">
    <citation type="submission" date="2015-07" db="EMBL/GenBank/DDBJ databases">
        <title>Draft genome sequence of a Pseudoalteromonas rubra strain, OCN096, isolated from Kaneohe Bay, Oahu, Hawaii.</title>
        <authorList>
            <person name="Beurmann S."/>
            <person name="Ushijima B."/>
            <person name="Belcaid M."/>
            <person name="Callahan S.M."/>
            <person name="Aeby G.S."/>
        </authorList>
    </citation>
    <scope>NUCLEOTIDE SEQUENCE [LARGE SCALE GENOMIC DNA]</scope>
    <source>
        <strain evidence="3">OCN096</strain>
    </source>
</reference>
<evidence type="ECO:0000256" key="1">
    <source>
        <dbReference type="SAM" id="SignalP"/>
    </source>
</evidence>
<keyword evidence="1" id="KW-0732">Signal</keyword>
<gene>
    <name evidence="2" type="ORF">AC626_16915</name>
</gene>
<protein>
    <submittedName>
        <fullName evidence="2">Uncharacterized protein</fullName>
    </submittedName>
</protein>
<evidence type="ECO:0000313" key="3">
    <source>
        <dbReference type="Proteomes" id="UP000036850"/>
    </source>
</evidence>
<dbReference type="PATRIC" id="fig|43658.6.peg.444"/>
<name>A0A0L0EPV0_9GAMM</name>
<dbReference type="AlphaFoldDB" id="A0A0L0EPV0"/>
<accession>A0A0L0EPV0</accession>
<dbReference type="Proteomes" id="UP000036850">
    <property type="component" value="Unassembled WGS sequence"/>
</dbReference>
<feature type="chain" id="PRO_5005538070" evidence="1">
    <location>
        <begin position="18"/>
        <end position="101"/>
    </location>
</feature>
<organism evidence="2 3">
    <name type="scientific">Pseudoalteromonas rubra</name>
    <dbReference type="NCBI Taxonomy" id="43658"/>
    <lineage>
        <taxon>Bacteria</taxon>
        <taxon>Pseudomonadati</taxon>
        <taxon>Pseudomonadota</taxon>
        <taxon>Gammaproteobacteria</taxon>
        <taxon>Alteromonadales</taxon>
        <taxon>Pseudoalteromonadaceae</taxon>
        <taxon>Pseudoalteromonas</taxon>
    </lineage>
</organism>